<gene>
    <name evidence="3" type="ORF">Plil01_001256300</name>
</gene>
<dbReference type="Proteomes" id="UP001165083">
    <property type="component" value="Unassembled WGS sequence"/>
</dbReference>
<dbReference type="AlphaFoldDB" id="A0A9W6UC88"/>
<feature type="signal peptide" evidence="2">
    <location>
        <begin position="1"/>
        <end position="20"/>
    </location>
</feature>
<dbReference type="OrthoDB" id="167615at2759"/>
<organism evidence="3 4">
    <name type="scientific">Phytophthora lilii</name>
    <dbReference type="NCBI Taxonomy" id="2077276"/>
    <lineage>
        <taxon>Eukaryota</taxon>
        <taxon>Sar</taxon>
        <taxon>Stramenopiles</taxon>
        <taxon>Oomycota</taxon>
        <taxon>Peronosporomycetes</taxon>
        <taxon>Peronosporales</taxon>
        <taxon>Peronosporaceae</taxon>
        <taxon>Phytophthora</taxon>
    </lineage>
</organism>
<proteinExistence type="predicted"/>
<evidence type="ECO:0000313" key="3">
    <source>
        <dbReference type="EMBL" id="GMF29562.1"/>
    </source>
</evidence>
<keyword evidence="2" id="KW-0732">Signal</keyword>
<feature type="region of interest" description="Disordered" evidence="1">
    <location>
        <begin position="113"/>
        <end position="143"/>
    </location>
</feature>
<evidence type="ECO:0000313" key="4">
    <source>
        <dbReference type="Proteomes" id="UP001165083"/>
    </source>
</evidence>
<accession>A0A9W6UC88</accession>
<feature type="chain" id="PRO_5040987011" evidence="2">
    <location>
        <begin position="21"/>
        <end position="143"/>
    </location>
</feature>
<keyword evidence="4" id="KW-1185">Reference proteome</keyword>
<evidence type="ECO:0000256" key="1">
    <source>
        <dbReference type="SAM" id="MobiDB-lite"/>
    </source>
</evidence>
<sequence>MSKFTTFVLAMLATGNLAAADTNVTVHHDATYAIASSRGLVCSGHGGDPIGTACPLQGDVAITDCNPALPTYNGTDCIAPVDAECIMVESRWGCVFNLTSTLTVVHDESFEKSPWGDLPWRAPPPADQVSPTVSLQTDHVALK</sequence>
<reference evidence="3" key="1">
    <citation type="submission" date="2023-04" db="EMBL/GenBank/DDBJ databases">
        <title>Phytophthora lilii NBRC 32176.</title>
        <authorList>
            <person name="Ichikawa N."/>
            <person name="Sato H."/>
            <person name="Tonouchi N."/>
        </authorList>
    </citation>
    <scope>NUCLEOTIDE SEQUENCE</scope>
    <source>
        <strain evidence="3">NBRC 32176</strain>
    </source>
</reference>
<name>A0A9W6UC88_9STRA</name>
<dbReference type="EMBL" id="BSXW01000786">
    <property type="protein sequence ID" value="GMF29562.1"/>
    <property type="molecule type" value="Genomic_DNA"/>
</dbReference>
<comment type="caution">
    <text evidence="3">The sequence shown here is derived from an EMBL/GenBank/DDBJ whole genome shotgun (WGS) entry which is preliminary data.</text>
</comment>
<protein>
    <submittedName>
        <fullName evidence="3">Unnamed protein product</fullName>
    </submittedName>
</protein>
<evidence type="ECO:0000256" key="2">
    <source>
        <dbReference type="SAM" id="SignalP"/>
    </source>
</evidence>